<name>A0AAD8HLK9_9APIA</name>
<sequence>MGISPNVHGISANVQTTTQCGACGKFGHSSDKCWSVVGYPSWHAKAKPQMQPPHRTKGRGNGNVNQQRWNKGRSNSGARIAVNAQAPTHDTRSVSSSTTTITS</sequence>
<evidence type="ECO:0000313" key="3">
    <source>
        <dbReference type="EMBL" id="KAK1368381.1"/>
    </source>
</evidence>
<feature type="region of interest" description="Disordered" evidence="1">
    <location>
        <begin position="44"/>
        <end position="103"/>
    </location>
</feature>
<comment type="caution">
    <text evidence="2">The sequence shown here is derived from an EMBL/GenBank/DDBJ whole genome shotgun (WGS) entry which is preliminary data.</text>
</comment>
<organism evidence="2 4">
    <name type="scientific">Heracleum sosnowskyi</name>
    <dbReference type="NCBI Taxonomy" id="360622"/>
    <lineage>
        <taxon>Eukaryota</taxon>
        <taxon>Viridiplantae</taxon>
        <taxon>Streptophyta</taxon>
        <taxon>Embryophyta</taxon>
        <taxon>Tracheophyta</taxon>
        <taxon>Spermatophyta</taxon>
        <taxon>Magnoliopsida</taxon>
        <taxon>eudicotyledons</taxon>
        <taxon>Gunneridae</taxon>
        <taxon>Pentapetalae</taxon>
        <taxon>asterids</taxon>
        <taxon>campanulids</taxon>
        <taxon>Apiales</taxon>
        <taxon>Apiaceae</taxon>
        <taxon>Apioideae</taxon>
        <taxon>apioid superclade</taxon>
        <taxon>Tordylieae</taxon>
        <taxon>Tordyliinae</taxon>
        <taxon>Heracleum</taxon>
    </lineage>
</organism>
<dbReference type="EMBL" id="JAUIZM010000008">
    <property type="protein sequence ID" value="KAK1368380.1"/>
    <property type="molecule type" value="Genomic_DNA"/>
</dbReference>
<feature type="compositionally biased region" description="Low complexity" evidence="1">
    <location>
        <begin position="93"/>
        <end position="103"/>
    </location>
</feature>
<reference evidence="2" key="1">
    <citation type="submission" date="2023-02" db="EMBL/GenBank/DDBJ databases">
        <title>Genome of toxic invasive species Heracleum sosnowskyi carries increased number of genes despite the absence of recent whole-genome duplications.</title>
        <authorList>
            <person name="Schelkunov M."/>
            <person name="Shtratnikova V."/>
            <person name="Makarenko M."/>
            <person name="Klepikova A."/>
            <person name="Omelchenko D."/>
            <person name="Novikova G."/>
            <person name="Obukhova E."/>
            <person name="Bogdanov V."/>
            <person name="Penin A."/>
            <person name="Logacheva M."/>
        </authorList>
    </citation>
    <scope>NUCLEOTIDE SEQUENCE</scope>
    <source>
        <strain evidence="2">Hsosn_3</strain>
        <tissue evidence="2">Leaf</tissue>
    </source>
</reference>
<evidence type="ECO:0000313" key="4">
    <source>
        <dbReference type="Proteomes" id="UP001237642"/>
    </source>
</evidence>
<evidence type="ECO:0000313" key="2">
    <source>
        <dbReference type="EMBL" id="KAK1368380.1"/>
    </source>
</evidence>
<evidence type="ECO:0000256" key="1">
    <source>
        <dbReference type="SAM" id="MobiDB-lite"/>
    </source>
</evidence>
<keyword evidence="4" id="KW-1185">Reference proteome</keyword>
<dbReference type="AlphaFoldDB" id="A0AAD8HLK9"/>
<feature type="compositionally biased region" description="Polar residues" evidence="1">
    <location>
        <begin position="62"/>
        <end position="77"/>
    </location>
</feature>
<protein>
    <submittedName>
        <fullName evidence="2">Uncharacterized protein</fullName>
    </submittedName>
</protein>
<dbReference type="EMBL" id="JAUIZM010000008">
    <property type="protein sequence ID" value="KAK1368381.1"/>
    <property type="molecule type" value="Genomic_DNA"/>
</dbReference>
<proteinExistence type="predicted"/>
<reference evidence="2" key="2">
    <citation type="submission" date="2023-05" db="EMBL/GenBank/DDBJ databases">
        <authorList>
            <person name="Schelkunov M.I."/>
        </authorList>
    </citation>
    <scope>NUCLEOTIDE SEQUENCE</scope>
    <source>
        <strain evidence="2">Hsosn_3</strain>
        <tissue evidence="2">Leaf</tissue>
    </source>
</reference>
<gene>
    <name evidence="2" type="ORF">POM88_034472</name>
    <name evidence="3" type="ORF">POM88_034473</name>
</gene>
<accession>A0AAD8HLK9</accession>
<dbReference type="Proteomes" id="UP001237642">
    <property type="component" value="Unassembled WGS sequence"/>
</dbReference>